<dbReference type="SUPFAM" id="SSF50985">
    <property type="entry name" value="RCC1/BLIP-II"/>
    <property type="match status" value="2"/>
</dbReference>
<dbReference type="Pfam" id="PF00353">
    <property type="entry name" value="HemolysinCabind"/>
    <property type="match status" value="11"/>
</dbReference>
<dbReference type="InterPro" id="IPR013783">
    <property type="entry name" value="Ig-like_fold"/>
</dbReference>
<dbReference type="Pfam" id="PF13290">
    <property type="entry name" value="CHB_HEX_C_1"/>
    <property type="match status" value="1"/>
</dbReference>
<evidence type="ECO:0000256" key="1">
    <source>
        <dbReference type="ARBA" id="ARBA00004613"/>
    </source>
</evidence>
<reference evidence="8" key="1">
    <citation type="submission" date="2022-10" db="EMBL/GenBank/DDBJ databases">
        <title>Luteolibacter sp. GHJ8, whole genome shotgun sequencing project.</title>
        <authorList>
            <person name="Zhao G."/>
            <person name="Shen L."/>
        </authorList>
    </citation>
    <scope>NUCLEOTIDE SEQUENCE</scope>
    <source>
        <strain evidence="8">GHJ8</strain>
    </source>
</reference>
<dbReference type="PRINTS" id="PR00313">
    <property type="entry name" value="CABNDNGRPT"/>
</dbReference>
<feature type="compositionally biased region" description="Polar residues" evidence="4">
    <location>
        <begin position="2470"/>
        <end position="2482"/>
    </location>
</feature>
<dbReference type="EMBL" id="JAPDDR010000022">
    <property type="protein sequence ID" value="MCW1916968.1"/>
    <property type="molecule type" value="Genomic_DNA"/>
</dbReference>
<evidence type="ECO:0000313" key="9">
    <source>
        <dbReference type="Proteomes" id="UP001165653"/>
    </source>
</evidence>
<dbReference type="InterPro" id="IPR011049">
    <property type="entry name" value="Serralysin-like_metalloprot_C"/>
</dbReference>
<evidence type="ECO:0000313" key="8">
    <source>
        <dbReference type="EMBL" id="MCW1916968.1"/>
    </source>
</evidence>
<feature type="domain" description="RCC1-like" evidence="7">
    <location>
        <begin position="98"/>
        <end position="461"/>
    </location>
</feature>
<feature type="region of interest" description="Disordered" evidence="4">
    <location>
        <begin position="1831"/>
        <end position="1877"/>
    </location>
</feature>
<dbReference type="InterPro" id="IPR018511">
    <property type="entry name" value="Hemolysin-typ_Ca-bd_CS"/>
</dbReference>
<feature type="region of interest" description="Disordered" evidence="4">
    <location>
        <begin position="1437"/>
        <end position="1476"/>
    </location>
</feature>
<gene>
    <name evidence="8" type="ORF">OJ996_25490</name>
</gene>
<dbReference type="SUPFAM" id="SSF51126">
    <property type="entry name" value="Pectin lyase-like"/>
    <property type="match status" value="1"/>
</dbReference>
<evidence type="ECO:0000256" key="2">
    <source>
        <dbReference type="ARBA" id="ARBA00022525"/>
    </source>
</evidence>
<dbReference type="InterPro" id="IPR011050">
    <property type="entry name" value="Pectin_lyase_fold/virulence"/>
</dbReference>
<feature type="signal peptide" evidence="5">
    <location>
        <begin position="1"/>
        <end position="17"/>
    </location>
</feature>
<dbReference type="PROSITE" id="PS00330">
    <property type="entry name" value="HEMOLYSIN_CALCIUM"/>
    <property type="match status" value="12"/>
</dbReference>
<feature type="region of interest" description="Disordered" evidence="4">
    <location>
        <begin position="700"/>
        <end position="734"/>
    </location>
</feature>
<feature type="region of interest" description="Disordered" evidence="4">
    <location>
        <begin position="126"/>
        <end position="145"/>
    </location>
</feature>
<keyword evidence="2" id="KW-0964">Secreted</keyword>
<feature type="compositionally biased region" description="Gly residues" evidence="4">
    <location>
        <begin position="1446"/>
        <end position="1459"/>
    </location>
</feature>
<evidence type="ECO:0000259" key="6">
    <source>
        <dbReference type="Pfam" id="PF13290"/>
    </source>
</evidence>
<feature type="region of interest" description="Disordered" evidence="4">
    <location>
        <begin position="1063"/>
        <end position="1100"/>
    </location>
</feature>
<evidence type="ECO:0000256" key="3">
    <source>
        <dbReference type="ARBA" id="ARBA00022737"/>
    </source>
</evidence>
<dbReference type="InterPro" id="IPR012334">
    <property type="entry name" value="Pectin_lyas_fold"/>
</dbReference>
<name>A0ABT3GAV2_9BACT</name>
<keyword evidence="3" id="KW-0677">Repeat</keyword>
<feature type="region of interest" description="Disordered" evidence="4">
    <location>
        <begin position="2458"/>
        <end position="2496"/>
    </location>
</feature>
<dbReference type="Gene3D" id="2.130.10.30">
    <property type="entry name" value="Regulator of chromosome condensation 1/beta-lactamase-inhibitor protein II"/>
    <property type="match status" value="2"/>
</dbReference>
<feature type="region of interest" description="Disordered" evidence="4">
    <location>
        <begin position="1641"/>
        <end position="1682"/>
    </location>
</feature>
<dbReference type="Proteomes" id="UP001165653">
    <property type="component" value="Unassembled WGS sequence"/>
</dbReference>
<feature type="compositionally biased region" description="Low complexity" evidence="4">
    <location>
        <begin position="624"/>
        <end position="637"/>
    </location>
</feature>
<dbReference type="InterPro" id="IPR009091">
    <property type="entry name" value="RCC1/BLIP-II"/>
</dbReference>
<dbReference type="InterPro" id="IPR000408">
    <property type="entry name" value="Reg_chr_condens"/>
</dbReference>
<feature type="compositionally biased region" description="Basic and acidic residues" evidence="4">
    <location>
        <begin position="1859"/>
        <end position="1872"/>
    </location>
</feature>
<comment type="caution">
    <text evidence="8">The sequence shown here is derived from an EMBL/GenBank/DDBJ whole genome shotgun (WGS) entry which is preliminary data.</text>
</comment>
<evidence type="ECO:0000259" key="7">
    <source>
        <dbReference type="Pfam" id="PF25390"/>
    </source>
</evidence>
<feature type="region of interest" description="Disordered" evidence="4">
    <location>
        <begin position="622"/>
        <end position="662"/>
    </location>
</feature>
<dbReference type="PROSITE" id="PS50012">
    <property type="entry name" value="RCC1_3"/>
    <property type="match status" value="4"/>
</dbReference>
<proteinExistence type="predicted"/>
<dbReference type="RefSeq" id="WP_264516588.1">
    <property type="nucleotide sequence ID" value="NZ_JAPDDR010000022.1"/>
</dbReference>
<dbReference type="InterPro" id="IPR001343">
    <property type="entry name" value="Hemolysn_Ca-bd"/>
</dbReference>
<organism evidence="8 9">
    <name type="scientific">Luteolibacter rhizosphaerae</name>
    <dbReference type="NCBI Taxonomy" id="2989719"/>
    <lineage>
        <taxon>Bacteria</taxon>
        <taxon>Pseudomonadati</taxon>
        <taxon>Verrucomicrobiota</taxon>
        <taxon>Verrucomicrobiia</taxon>
        <taxon>Verrucomicrobiales</taxon>
        <taxon>Verrucomicrobiaceae</taxon>
        <taxon>Luteolibacter</taxon>
    </lineage>
</organism>
<dbReference type="Gene3D" id="2.160.20.10">
    <property type="entry name" value="Single-stranded right-handed beta-helix, Pectin lyase-like"/>
    <property type="match status" value="1"/>
</dbReference>
<feature type="domain" description="GH29D-like beta-sandwich" evidence="6">
    <location>
        <begin position="33"/>
        <end position="87"/>
    </location>
</feature>
<dbReference type="SUPFAM" id="SSF51120">
    <property type="entry name" value="beta-Roll"/>
    <property type="match status" value="7"/>
</dbReference>
<dbReference type="PRINTS" id="PR00633">
    <property type="entry name" value="RCCNDNSATION"/>
</dbReference>
<comment type="subcellular location">
    <subcellularLocation>
        <location evidence="1">Secreted</location>
    </subcellularLocation>
</comment>
<dbReference type="Gene3D" id="2.150.10.10">
    <property type="entry name" value="Serralysin-like metalloprotease, C-terminal"/>
    <property type="match status" value="9"/>
</dbReference>
<evidence type="ECO:0000256" key="5">
    <source>
        <dbReference type="SAM" id="SignalP"/>
    </source>
</evidence>
<dbReference type="InterPro" id="IPR058923">
    <property type="entry name" value="RCC1-like_dom"/>
</dbReference>
<feature type="compositionally biased region" description="Low complexity" evidence="4">
    <location>
        <begin position="1085"/>
        <end position="1099"/>
    </location>
</feature>
<feature type="compositionally biased region" description="Polar residues" evidence="4">
    <location>
        <begin position="718"/>
        <end position="734"/>
    </location>
</feature>
<feature type="chain" id="PRO_5046668970" evidence="5">
    <location>
        <begin position="18"/>
        <end position="2976"/>
    </location>
</feature>
<dbReference type="Pfam" id="PF25390">
    <property type="entry name" value="WD40_RLD"/>
    <property type="match status" value="1"/>
</dbReference>
<feature type="compositionally biased region" description="Low complexity" evidence="4">
    <location>
        <begin position="130"/>
        <end position="145"/>
    </location>
</feature>
<keyword evidence="5" id="KW-0732">Signal</keyword>
<sequence>MLVIWASSCLIVSGVVATPTFAPTEGDAIGRFNVVVSCATSGATIHYTLTGAEPTVYDRSIASQGSILIDRNMTLKAKAFNAGESSTTASGFFRVTGDIFAGGTSLMALKNDGKLFGWGHQDHGRLSNGSTSTTATATPGAAKSSLSGNPAIVDALQVSVGHRHMVMVDSFGKVWASGNNTLAECGRATGGEFTYAVQVRINTSNAPLIDCESVAAGVDFSAAVQTNGQVRSWGSQVSGRLGNGVHHASNVQSVANLVLKPGSVALTGIQQVALGKDFGIARQDHSDETPGGTGKVWVWGESSTGSLALGSVSDQLFAAEAKASATTGDFLTDALEVDAGETHAVVLRSKANTLDMDGTVWTMGSRANGRIGDNGLMTGNQNYPVKVRETNGTVLNDIIQISAGAAHTLALDKNGKVWAWGRNTQGELGDNSTTDRAGAVQVKKVGNVDLTNIVRISAGGYLGSVTPTLGFSSALAEDGTVYVWGNNKTGVLGNGVVADANTTVATALTSFKTQPGFPTITLDATVGTANAPGTATLTATVADPDGIQDVKFYLNGVLQTTTAQWSATVGSLAEGNYHCYAVVTDATGLETVSLPDTFSILPTLDSDSDGLVDSWEMAHFGNLSQSGSGDPDGDSVSNAAEAAAGTDPSANPDANSDGIPDHWVTWQLSLPGGVAVLDLPASGDPDGDLLTNLREFQLGTRPRHLDSDGDGESDWQELAQQTDPNNASSKSSPLEVSAYEGTTNLVVPQTLTNPITGAAYDLSLLGASPAVEPYEIRSSNQPGGPAYEWIEISGTGERMTAFDSNSYAMVTKTLPFAFPFYGTNYNNIYISGCGFLTLTDPGGSNPGFPVNFRTEFPNPAGHKPLIAPYEQFLEPHLDGSVYYQAFSDKVVVQYEQVRQYGDSLVTLQVVLYPDKTIRCNYKNIPLATGGFYVNGYLVGIQNAAGDKGLAASWYPNTSQQGLLLHSLDPLTIRFAAPTTMPADWVEASTTAVSGDPLGWSLEFTLTGLSPGLQEAQLVLKSQAGTTLYTRAVKLTVLPPGGSGDDTMTGSAANDTISGNGGADTISGLGGNDTLNGGAGSDTLSGGADNDTLNGGNDNDMLTGDAASDILNGDAGNDTLTGGAGDDTLAGGAGKDVYHYDLGDGHDTYTDIDGIHQADDLTADYSDLYFGPGINPAMLRSYYLPEDVTHPRGRLKLEVIHFSGGSVTISDWNVRSGSTNVYVSKRWRFHFADTTVWSGTLFWNLNLSTPFQGFTGGVGNDILMGSAATEEFRGLGGNDLMQGGDGWDTYYYEWGGGDDIIQDTPVTMQTSSLYIHGAALHDKLSYHFVAPDHLRIDIAHPSDPAKNGSVLLREWYRSTPFRVKENWRVYAQDGSGGWTNLSTFMHRMGTDGPDNMLLVYNHTGHGSTFDAGAGNDILHGTSWNESLLGAEGDDVIYAQSGNDTVSGGTGSDTLSGGGGDDALDGGEGDDTLWGEVGVDHLDGGDGADILDGGSDADVLNGGTGDDLLRGSYGSDVYEWDLGDGNDIVTDEPGDSSAGLINRLVFGIGIQPSDVELQVVDTSLKLVVKNVLGVPVGSVTIANWYGGASGGGHHSASWRIEYADHAGDWWAGKDRPTTGPDFLSGSSGSDEIAGGLGNDILQGQGGDDILNGNDGDDSLNGGDGVDALSGGSGADSLEGGDGADSLTAGMGSDYVRGGKGSDHYYWAVGDGNDTYEELAQNPGDVNVIHFSGEVAPGTGIDRLFVRVSPRGFDDAAFTVLASSGEVLAEITVRNWSASQGNWKVQFPGDPEPIDWALLSLLGTTAADTLTGSSYADEILGLAGDDVLAGAGGADTIDGGEGEDDISGGSGADLLRGSQGNDELHGGEGDDRLEGGEGQDLLEGDQGADILIGGLGDDTLDGGQGEDSYLWLAGDGHDTIHDIYGNGIGSSGLNRLVFGQEVTPATVRMVPVGADLRFEVLDADLQVVGSVSIKDWYAPFLSGLDWSIEFATGDVWLKSTLATPGDDVLSGGNADDHIRGGIGNDTLTGGAGADLIDGGPGNDVLTGGTGRDTYVYLPGDGNDVIHPNSATTGEKDLIDLTAFSREDVSLILTTQTFGVDVLITITATGETLEIKNAQFVIIEFDDAAVELDQTGTDIRQAGSIAVAPGWHDTDSDGFPDDMEGELAGFNSALADPADNASFPADDAIADASITTPSGNRFPTISAALAAAEAGRAGRPYVVIKVEPGIYAESLDLDITGVFLRGPGSAGRATITRGNLTRPVSIKGRKLIFDGLCWGSKEQPLGLKIGATDISDGIRFTNSLFADRLIQVSSINPLSIEIEAGDVAFVHCSFLELSEIKVSADASARAVNSLFKLNSRSTWAGSERLRSFSCLPSPLQADPTPPDLAFRSDGLLKGYPAASCPPLNLVPGSGILNGWRDLDGDLRDITPDIGCDEYIDVEGGADHLQDSWERRWFGNTAAQNAAGDPDSDGRSNLQEYNAETNPLTPPGSGGGLATVDLSSVDSYSQGNLLGAAPMPASGSSDWLLTEADGITLAGRQGFLEYKAVLQDTTVAALLVDISFAAIQGLGTGQGAVRIFLDGEFVTELQNTSGELLIPLYLLSAGEHTIRLELINSHRSYRPVIHSIALRALDAQYDSAAFRELLIESSNPVTVLPQDSFVSPAFIEGLALHRSSLRLNLAGGSGVEVNDGPDNLWYANVPLEDSASNTSITLSRENGELVSQHSISWKPVVLGEVSELTIRKGDSLRLKISGSGIPAASQVDYIGNSNLLGSGVLETPLAHEFAEAGTFLITASVGGNPVAGASLTLTVVEANFGEPLLAAKGAGIQWNLPNVPTSLELQADSSLWAYDRVASYLSMQPRSIGTHAVVARIGSGGPIVAKGKVNVINVTGTGANGGGRVIITLPDGRKIVNMTYTVNGPIPPNLLVRVQLYAGGTTFLDGSTVAWLSAEDFDEFGVANLEVVIGSGGAICQGVGLYLGE</sequence>
<dbReference type="Pfam" id="PF17957">
    <property type="entry name" value="Big_7"/>
    <property type="match status" value="1"/>
</dbReference>
<dbReference type="PANTHER" id="PTHR38340:SF1">
    <property type="entry name" value="S-LAYER PROTEIN"/>
    <property type="match status" value="1"/>
</dbReference>
<dbReference type="InterPro" id="IPR059177">
    <property type="entry name" value="GH29D-like_dom"/>
</dbReference>
<feature type="compositionally biased region" description="Acidic residues" evidence="4">
    <location>
        <begin position="1460"/>
        <end position="1471"/>
    </location>
</feature>
<evidence type="ECO:0000256" key="4">
    <source>
        <dbReference type="SAM" id="MobiDB-lite"/>
    </source>
</evidence>
<keyword evidence="9" id="KW-1185">Reference proteome</keyword>
<dbReference type="Gene3D" id="2.60.40.10">
    <property type="entry name" value="Immunoglobulins"/>
    <property type="match status" value="1"/>
</dbReference>
<dbReference type="InterPro" id="IPR050557">
    <property type="entry name" value="RTX_toxin/Mannuronan_C5-epim"/>
</dbReference>
<accession>A0ABT3GAV2</accession>
<protein>
    <submittedName>
        <fullName evidence="8">Chitobiase/beta-hexosaminidase C-terminal domain-containing protein</fullName>
    </submittedName>
</protein>
<dbReference type="PANTHER" id="PTHR38340">
    <property type="entry name" value="S-LAYER PROTEIN"/>
    <property type="match status" value="1"/>
</dbReference>